<keyword evidence="2" id="KW-1185">Reference proteome</keyword>
<reference evidence="1" key="1">
    <citation type="submission" date="2022-08" db="UniProtKB">
        <authorList>
            <consortium name="EnsemblMetazoa"/>
        </authorList>
    </citation>
    <scope>IDENTIFICATION</scope>
    <source>
        <strain evidence="1">05x7-T-G4-1.051#20</strain>
    </source>
</reference>
<dbReference type="Gene3D" id="3.30.710.10">
    <property type="entry name" value="Potassium Channel Kv1.1, Chain A"/>
    <property type="match status" value="1"/>
</dbReference>
<sequence length="85" mass="9749">MFLRTFYHPSIVCPITKDTVLYILPLAEEYQVLKVKARCQDCMIKTLQLTKGIPQIDTKTLVYYAFNAEQYNLSSALPLVVQMCA</sequence>
<name>A0A8W8J952_MAGGI</name>
<dbReference type="InterPro" id="IPR011333">
    <property type="entry name" value="SKP1/BTB/POZ_sf"/>
</dbReference>
<accession>A0A8W8J952</accession>
<dbReference type="Proteomes" id="UP000005408">
    <property type="component" value="Unassembled WGS sequence"/>
</dbReference>
<dbReference type="AlphaFoldDB" id="A0A8W8J952"/>
<protein>
    <submittedName>
        <fullName evidence="1">Uncharacterized protein</fullName>
    </submittedName>
</protein>
<evidence type="ECO:0000313" key="1">
    <source>
        <dbReference type="EnsemblMetazoa" id="G17913.1:cds"/>
    </source>
</evidence>
<organism evidence="1 2">
    <name type="scientific">Magallana gigas</name>
    <name type="common">Pacific oyster</name>
    <name type="synonym">Crassostrea gigas</name>
    <dbReference type="NCBI Taxonomy" id="29159"/>
    <lineage>
        <taxon>Eukaryota</taxon>
        <taxon>Metazoa</taxon>
        <taxon>Spiralia</taxon>
        <taxon>Lophotrochozoa</taxon>
        <taxon>Mollusca</taxon>
        <taxon>Bivalvia</taxon>
        <taxon>Autobranchia</taxon>
        <taxon>Pteriomorphia</taxon>
        <taxon>Ostreida</taxon>
        <taxon>Ostreoidea</taxon>
        <taxon>Ostreidae</taxon>
        <taxon>Magallana</taxon>
    </lineage>
</organism>
<proteinExistence type="predicted"/>
<dbReference type="EnsemblMetazoa" id="G17913.1">
    <property type="protein sequence ID" value="G17913.1:cds"/>
    <property type="gene ID" value="G17913"/>
</dbReference>
<evidence type="ECO:0000313" key="2">
    <source>
        <dbReference type="Proteomes" id="UP000005408"/>
    </source>
</evidence>